<feature type="compositionally biased region" description="Low complexity" evidence="1">
    <location>
        <begin position="502"/>
        <end position="513"/>
    </location>
</feature>
<keyword evidence="3" id="KW-1185">Reference proteome</keyword>
<proteinExistence type="predicted"/>
<name>A0A9D3QIC4_MEGAT</name>
<accession>A0A9D3QIC4</accession>
<feature type="region of interest" description="Disordered" evidence="1">
    <location>
        <begin position="378"/>
        <end position="405"/>
    </location>
</feature>
<feature type="compositionally biased region" description="Polar residues" evidence="1">
    <location>
        <begin position="378"/>
        <end position="400"/>
    </location>
</feature>
<feature type="compositionally biased region" description="Polar residues" evidence="1">
    <location>
        <begin position="123"/>
        <end position="140"/>
    </location>
</feature>
<evidence type="ECO:0000313" key="2">
    <source>
        <dbReference type="EMBL" id="KAG7492662.1"/>
    </source>
</evidence>
<sequence length="628" mass="68375">MEVKSESWRQLPESYRRLGGRSTSRTPGWRRSGDEGYWEQLAAEVEVLPCAPRPQSCIGGVGVEGWLRQLERAQSRPSGAPVCGKVPPLSDRTVSMPMLQGGAANLTPSRTETYRRYPVVPSPYSQGSTSQRTASWYETPPSSEEEFFTSVRYRTLDPSGQWETAHFRCTPRSEQVRFSTLAPVKNGWLPIQRQAVVCDITCHGSRPEDSTHQDQSDPSINTVIIPNYLNNNGFGYTDGKEIGNNTVRANHTDPGTWMLSGQTLPDIRQASGRNSLALAEGDLPLDQGCRRTEREDRKMAFLFNEVPSNDYRSKERAAPCRNPLVRTASAPVRSCAAVPPADMEGPTKMRMGFSSVTVQTQRNSRSPMVPSDPCVITPSNVSRSSTPNNFDNPPTSQTSKPVVHRRRASVIKVAESGKNSCAGETVTRGRPPNFRYSYTEGGDKENTLTRFWLQGGGESVASSSPGACPEVLAGSASTAPHLDRSKSTVLGSEAGRGKVYRSTLSLHLSSPSSNQALRPDSGRGGAERPRRPLSFAGVVRLTDPSQCGLPCLASNQPSCGFLEKTHMASSRDTACNPNAQSSSAGLPLEEKKQPNAHSTTQDLRIKMGPYLHPTHCTSQNPAAVKTQD</sequence>
<feature type="region of interest" description="Disordered" evidence="1">
    <location>
        <begin position="1"/>
        <end position="32"/>
    </location>
</feature>
<comment type="caution">
    <text evidence="2">The sequence shown here is derived from an EMBL/GenBank/DDBJ whole genome shotgun (WGS) entry which is preliminary data.</text>
</comment>
<organism evidence="2 3">
    <name type="scientific">Megalops atlanticus</name>
    <name type="common">Tarpon</name>
    <name type="synonym">Clupea gigantea</name>
    <dbReference type="NCBI Taxonomy" id="7932"/>
    <lineage>
        <taxon>Eukaryota</taxon>
        <taxon>Metazoa</taxon>
        <taxon>Chordata</taxon>
        <taxon>Craniata</taxon>
        <taxon>Vertebrata</taxon>
        <taxon>Euteleostomi</taxon>
        <taxon>Actinopterygii</taxon>
        <taxon>Neopterygii</taxon>
        <taxon>Teleostei</taxon>
        <taxon>Elopiformes</taxon>
        <taxon>Megalopidae</taxon>
        <taxon>Megalops</taxon>
    </lineage>
</organism>
<dbReference type="AlphaFoldDB" id="A0A9D3QIC4"/>
<reference evidence="2" key="1">
    <citation type="submission" date="2021-01" db="EMBL/GenBank/DDBJ databases">
        <authorList>
            <person name="Zahm M."/>
            <person name="Roques C."/>
            <person name="Cabau C."/>
            <person name="Klopp C."/>
            <person name="Donnadieu C."/>
            <person name="Jouanno E."/>
            <person name="Lampietro C."/>
            <person name="Louis A."/>
            <person name="Herpin A."/>
            <person name="Echchiki A."/>
            <person name="Berthelot C."/>
            <person name="Parey E."/>
            <person name="Roest-Crollius H."/>
            <person name="Braasch I."/>
            <person name="Postlethwait J."/>
            <person name="Bobe J."/>
            <person name="Montfort J."/>
            <person name="Bouchez O."/>
            <person name="Begum T."/>
            <person name="Mejri S."/>
            <person name="Adams A."/>
            <person name="Chen W.-J."/>
            <person name="Guiguen Y."/>
        </authorList>
    </citation>
    <scope>NUCLEOTIDE SEQUENCE</scope>
    <source>
        <strain evidence="2">YG-15Mar2019-1</strain>
        <tissue evidence="2">Brain</tissue>
    </source>
</reference>
<feature type="compositionally biased region" description="Polar residues" evidence="1">
    <location>
        <begin position="571"/>
        <end position="584"/>
    </location>
</feature>
<dbReference type="EMBL" id="JAFDVH010000001">
    <property type="protein sequence ID" value="KAG7492662.1"/>
    <property type="molecule type" value="Genomic_DNA"/>
</dbReference>
<feature type="region of interest" description="Disordered" evidence="1">
    <location>
        <begin position="421"/>
        <end position="441"/>
    </location>
</feature>
<dbReference type="Proteomes" id="UP001046870">
    <property type="component" value="Chromosome 1"/>
</dbReference>
<feature type="region of interest" description="Disordered" evidence="1">
    <location>
        <begin position="571"/>
        <end position="628"/>
    </location>
</feature>
<feature type="region of interest" description="Disordered" evidence="1">
    <location>
        <begin position="121"/>
        <end position="140"/>
    </location>
</feature>
<evidence type="ECO:0000313" key="3">
    <source>
        <dbReference type="Proteomes" id="UP001046870"/>
    </source>
</evidence>
<protein>
    <submittedName>
        <fullName evidence="2">Uncharacterized protein</fullName>
    </submittedName>
</protein>
<feature type="region of interest" description="Disordered" evidence="1">
    <location>
        <begin position="471"/>
        <end position="532"/>
    </location>
</feature>
<dbReference type="OrthoDB" id="8899035at2759"/>
<gene>
    <name evidence="2" type="ORF">MATL_G00016730</name>
</gene>
<evidence type="ECO:0000256" key="1">
    <source>
        <dbReference type="SAM" id="MobiDB-lite"/>
    </source>
</evidence>